<accession>A0A8C8UQ61</accession>
<dbReference type="InterPro" id="IPR036899">
    <property type="entry name" value="Ribosomal_uL13_sf"/>
</dbReference>
<feature type="region of interest" description="Disordered" evidence="1">
    <location>
        <begin position="143"/>
        <end position="183"/>
    </location>
</feature>
<dbReference type="Gene3D" id="3.90.1180.10">
    <property type="entry name" value="Ribosomal protein L13"/>
    <property type="match status" value="1"/>
</dbReference>
<evidence type="ECO:0000313" key="2">
    <source>
        <dbReference type="Ensembl" id="ENSPEMP00000032751.1"/>
    </source>
</evidence>
<keyword evidence="3" id="KW-1185">Reference proteome</keyword>
<evidence type="ECO:0000256" key="1">
    <source>
        <dbReference type="SAM" id="MobiDB-lite"/>
    </source>
</evidence>
<dbReference type="SUPFAM" id="SSF52161">
    <property type="entry name" value="Ribosomal protein L13"/>
    <property type="match status" value="1"/>
</dbReference>
<reference evidence="2" key="2">
    <citation type="submission" date="2025-08" db="UniProtKB">
        <authorList>
            <consortium name="Ensembl"/>
        </authorList>
    </citation>
    <scope>IDENTIFICATION</scope>
</reference>
<evidence type="ECO:0000313" key="3">
    <source>
        <dbReference type="Proteomes" id="UP000694547"/>
    </source>
</evidence>
<proteinExistence type="predicted"/>
<dbReference type="AlphaFoldDB" id="A0A8C8UQ61"/>
<name>A0A8C8UQ61_PERMB</name>
<protein>
    <recommendedName>
        <fullName evidence="4">60S ribosomal protein L13a</fullName>
    </recommendedName>
</protein>
<dbReference type="GeneTree" id="ENSGT00940000175429"/>
<organism evidence="2 3">
    <name type="scientific">Peromyscus maniculatus bairdii</name>
    <name type="common">Prairie deer mouse</name>
    <dbReference type="NCBI Taxonomy" id="230844"/>
    <lineage>
        <taxon>Eukaryota</taxon>
        <taxon>Metazoa</taxon>
        <taxon>Chordata</taxon>
        <taxon>Craniata</taxon>
        <taxon>Vertebrata</taxon>
        <taxon>Euteleostomi</taxon>
        <taxon>Mammalia</taxon>
        <taxon>Eutheria</taxon>
        <taxon>Euarchontoglires</taxon>
        <taxon>Glires</taxon>
        <taxon>Rodentia</taxon>
        <taxon>Myomorpha</taxon>
        <taxon>Muroidea</taxon>
        <taxon>Cricetidae</taxon>
        <taxon>Neotominae</taxon>
        <taxon>Peromyscus</taxon>
    </lineage>
</organism>
<reference evidence="2 3" key="1">
    <citation type="submission" date="2018-10" db="EMBL/GenBank/DDBJ databases">
        <title>Improved assembly of the deer mouse Peromyscus maniculatus genome.</title>
        <authorList>
            <person name="Lassance J.-M."/>
            <person name="Hoekstra H.E."/>
        </authorList>
    </citation>
    <scope>NUCLEOTIDE SEQUENCE [LARGE SCALE GENOMIC DNA]</scope>
</reference>
<feature type="compositionally biased region" description="Basic and acidic residues" evidence="1">
    <location>
        <begin position="143"/>
        <end position="163"/>
    </location>
</feature>
<sequence length="183" mass="19461">LSAGKLGQVLDGPGHLLVRLAAVVAKQVLLGRKVVVVRCEGINISGHVYRNKVPGISPKADEHRAPSRPLPLLSPEPHFLAHCARYAAPPSQARPGCPGTPQGVGWDPSTLRQEKADGGPCRPQGCALKPTRKFAYLGRPAHEVGRKEQAATATLEEKRKEKASTNPLSEEAAEVLKTSGLLV</sequence>
<reference evidence="2" key="3">
    <citation type="submission" date="2025-09" db="UniProtKB">
        <authorList>
            <consortium name="Ensembl"/>
        </authorList>
    </citation>
    <scope>IDENTIFICATION</scope>
</reference>
<dbReference type="Proteomes" id="UP000694547">
    <property type="component" value="Chromosome 10"/>
</dbReference>
<evidence type="ECO:0008006" key="4">
    <source>
        <dbReference type="Google" id="ProtNLM"/>
    </source>
</evidence>
<dbReference type="Ensembl" id="ENSPEMT00000040396.1">
    <property type="protein sequence ID" value="ENSPEMP00000032751.1"/>
    <property type="gene ID" value="ENSPEMG00000026172.1"/>
</dbReference>
<dbReference type="GO" id="GO:0005840">
    <property type="term" value="C:ribosome"/>
    <property type="evidence" value="ECO:0007669"/>
    <property type="project" value="InterPro"/>
</dbReference>
<dbReference type="GO" id="GO:0006412">
    <property type="term" value="P:translation"/>
    <property type="evidence" value="ECO:0007669"/>
    <property type="project" value="InterPro"/>
</dbReference>
<feature type="region of interest" description="Disordered" evidence="1">
    <location>
        <begin position="90"/>
        <end position="123"/>
    </location>
</feature>
<dbReference type="GO" id="GO:0003735">
    <property type="term" value="F:structural constituent of ribosome"/>
    <property type="evidence" value="ECO:0007669"/>
    <property type="project" value="InterPro"/>
</dbReference>